<dbReference type="RefSeq" id="WP_077151497.1">
    <property type="nucleotide sequence ID" value="NZ_CABMMO010000005.1"/>
</dbReference>
<name>A0A1V2UKL0_ENTMU</name>
<sequence length="184" mass="21544">MLNNHSFNFVEYEGHLYLMDSHGEVLTVDNMKEIVSSLIKTIEFQEANKSNLSIKKANIVNELNNLSSGHNFKSNYPINLININKTRMRKSNMRKSNRPYVCKNCLKEFDVREGEDRYWINSYDTIPNSLIHFEEDSGSCCSKECLNKVAYDVTVESINPKYRELFKLEYLFSDIKGYMYAKFS</sequence>
<proteinExistence type="predicted"/>
<gene>
    <name evidence="1" type="ORF">BTN92_06840</name>
</gene>
<accession>A0A1V2UKL0</accession>
<evidence type="ECO:0000313" key="2">
    <source>
        <dbReference type="Proteomes" id="UP000189299"/>
    </source>
</evidence>
<dbReference type="EMBL" id="MSTR01000005">
    <property type="protein sequence ID" value="ONN43542.1"/>
    <property type="molecule type" value="Genomic_DNA"/>
</dbReference>
<organism evidence="1 2">
    <name type="scientific">Enterococcus mundtii</name>
    <dbReference type="NCBI Taxonomy" id="53346"/>
    <lineage>
        <taxon>Bacteria</taxon>
        <taxon>Bacillati</taxon>
        <taxon>Bacillota</taxon>
        <taxon>Bacilli</taxon>
        <taxon>Lactobacillales</taxon>
        <taxon>Enterococcaceae</taxon>
        <taxon>Enterococcus</taxon>
    </lineage>
</organism>
<dbReference type="AlphaFoldDB" id="A0A1V2UKL0"/>
<reference evidence="1 2" key="1">
    <citation type="submission" date="2016-12" db="EMBL/GenBank/DDBJ databases">
        <authorList>
            <person name="Song W.-J."/>
            <person name="Kurnit D.M."/>
        </authorList>
    </citation>
    <scope>NUCLEOTIDE SEQUENCE [LARGE SCALE GENOMIC DNA]</scope>
    <source>
        <strain evidence="1 2">CGB1038-1_S1</strain>
    </source>
</reference>
<protein>
    <submittedName>
        <fullName evidence="1">Uncharacterized protein</fullName>
    </submittedName>
</protein>
<comment type="caution">
    <text evidence="1">The sequence shown here is derived from an EMBL/GenBank/DDBJ whole genome shotgun (WGS) entry which is preliminary data.</text>
</comment>
<dbReference type="Proteomes" id="UP000189299">
    <property type="component" value="Unassembled WGS sequence"/>
</dbReference>
<evidence type="ECO:0000313" key="1">
    <source>
        <dbReference type="EMBL" id="ONN43542.1"/>
    </source>
</evidence>